<dbReference type="InterPro" id="IPR050295">
    <property type="entry name" value="Plant_2OG-oxidoreductases"/>
</dbReference>
<keyword evidence="4 5" id="KW-0408">Iron</keyword>
<dbReference type="InterPro" id="IPR044861">
    <property type="entry name" value="IPNS-like_FE2OG_OXY"/>
</dbReference>
<dbReference type="InterPro" id="IPR026992">
    <property type="entry name" value="DIOX_N"/>
</dbReference>
<comment type="caution">
    <text evidence="8">The sequence shown here is derived from an EMBL/GenBank/DDBJ whole genome shotgun (WGS) entry which is preliminary data.</text>
</comment>
<reference evidence="8" key="1">
    <citation type="journal article" date="2023" name="Plant Biotechnol. J.">
        <title>Chromosome-level wild Hevea brasiliensis genome provides new tools for genomic-assisted breeding and valuable loci to elevate rubber yield.</title>
        <authorList>
            <person name="Cheng H."/>
            <person name="Song X."/>
            <person name="Hu Y."/>
            <person name="Wu T."/>
            <person name="Yang Q."/>
            <person name="An Z."/>
            <person name="Feng S."/>
            <person name="Deng Z."/>
            <person name="Wu W."/>
            <person name="Zeng X."/>
            <person name="Tu M."/>
            <person name="Wang X."/>
            <person name="Huang H."/>
        </authorList>
    </citation>
    <scope>NUCLEOTIDE SEQUENCE</scope>
    <source>
        <strain evidence="8">MT/VB/25A 57/8</strain>
    </source>
</reference>
<accession>A0ABQ9LT69</accession>
<evidence type="ECO:0000256" key="2">
    <source>
        <dbReference type="ARBA" id="ARBA00022723"/>
    </source>
</evidence>
<dbReference type="EMBL" id="JARPOI010000009">
    <property type="protein sequence ID" value="KAJ9171172.1"/>
    <property type="molecule type" value="Genomic_DNA"/>
</dbReference>
<keyword evidence="2 5" id="KW-0479">Metal-binding</keyword>
<feature type="region of interest" description="Disordered" evidence="6">
    <location>
        <begin position="1"/>
        <end position="20"/>
    </location>
</feature>
<feature type="compositionally biased region" description="Polar residues" evidence="6">
    <location>
        <begin position="9"/>
        <end position="20"/>
    </location>
</feature>
<dbReference type="Gene3D" id="2.60.120.330">
    <property type="entry name" value="B-lactam Antibiotic, Isopenicillin N Synthase, Chain"/>
    <property type="match status" value="1"/>
</dbReference>
<sequence length="351" mass="39253">MEGKRESSHASFTSAMNLTKSGAPNVPSRYILPRSVRPNDGLTPSTTLPVVDLSILYHPSLRSRVINEIRSACKEIGFFQVVNHGIPLHVMKDALEAIVGFFDLPLEGKMLLMSDNVHAPVRYGTSLNHATDKVHFWRDFIKHYSHPISEWIHLWPANPPSYREKMGKYATAVQNLQKQLMGVVLESLGMNPNYLKDEIEEGSQVMTMNCYPACPEPQLTLGMPPHSDYGSLTILLQSCTGLQIMDQNKNWVSVPLTEGALLVQLGDQIEVMSNGQYKSVVHRATVSPGKKRFSIASLHSLALNKKMGPALELVDEQHPASYKEFSFRDFLYNISNNAILGFFLPNQYITG</sequence>
<name>A0ABQ9LT69_HEVBR</name>
<evidence type="ECO:0000256" key="3">
    <source>
        <dbReference type="ARBA" id="ARBA00022896"/>
    </source>
</evidence>
<dbReference type="PANTHER" id="PTHR47991">
    <property type="entry name" value="OXOGLUTARATE/IRON-DEPENDENT DIOXYGENASE"/>
    <property type="match status" value="1"/>
</dbReference>
<comment type="similarity">
    <text evidence="1 5">Belongs to the iron/ascorbate-dependent oxidoreductase family.</text>
</comment>
<organism evidence="8 9">
    <name type="scientific">Hevea brasiliensis</name>
    <name type="common">Para rubber tree</name>
    <name type="synonym">Siphonia brasiliensis</name>
    <dbReference type="NCBI Taxonomy" id="3981"/>
    <lineage>
        <taxon>Eukaryota</taxon>
        <taxon>Viridiplantae</taxon>
        <taxon>Streptophyta</taxon>
        <taxon>Embryophyta</taxon>
        <taxon>Tracheophyta</taxon>
        <taxon>Spermatophyta</taxon>
        <taxon>Magnoliopsida</taxon>
        <taxon>eudicotyledons</taxon>
        <taxon>Gunneridae</taxon>
        <taxon>Pentapetalae</taxon>
        <taxon>rosids</taxon>
        <taxon>fabids</taxon>
        <taxon>Malpighiales</taxon>
        <taxon>Euphorbiaceae</taxon>
        <taxon>Crotonoideae</taxon>
        <taxon>Micrandreae</taxon>
        <taxon>Hevea</taxon>
    </lineage>
</organism>
<dbReference type="Pfam" id="PF03171">
    <property type="entry name" value="2OG-FeII_Oxy"/>
    <property type="match status" value="1"/>
</dbReference>
<evidence type="ECO:0000256" key="5">
    <source>
        <dbReference type="RuleBase" id="RU003682"/>
    </source>
</evidence>
<dbReference type="SUPFAM" id="SSF51197">
    <property type="entry name" value="Clavaminate synthase-like"/>
    <property type="match status" value="1"/>
</dbReference>
<proteinExistence type="inferred from homology"/>
<dbReference type="Proteomes" id="UP001174677">
    <property type="component" value="Chromosome 9"/>
</dbReference>
<feature type="domain" description="Fe2OG dioxygenase" evidence="7">
    <location>
        <begin position="202"/>
        <end position="301"/>
    </location>
</feature>
<dbReference type="PROSITE" id="PS51471">
    <property type="entry name" value="FE2OG_OXY"/>
    <property type="match status" value="1"/>
</dbReference>
<protein>
    <recommendedName>
        <fullName evidence="7">Fe2OG dioxygenase domain-containing protein</fullName>
    </recommendedName>
</protein>
<evidence type="ECO:0000256" key="6">
    <source>
        <dbReference type="SAM" id="MobiDB-lite"/>
    </source>
</evidence>
<evidence type="ECO:0000259" key="7">
    <source>
        <dbReference type="PROSITE" id="PS51471"/>
    </source>
</evidence>
<keyword evidence="3" id="KW-0847">Vitamin C</keyword>
<dbReference type="InterPro" id="IPR027443">
    <property type="entry name" value="IPNS-like_sf"/>
</dbReference>
<keyword evidence="5" id="KW-0560">Oxidoreductase</keyword>
<keyword evidence="9" id="KW-1185">Reference proteome</keyword>
<evidence type="ECO:0000256" key="4">
    <source>
        <dbReference type="ARBA" id="ARBA00023004"/>
    </source>
</evidence>
<evidence type="ECO:0000313" key="9">
    <source>
        <dbReference type="Proteomes" id="UP001174677"/>
    </source>
</evidence>
<evidence type="ECO:0000256" key="1">
    <source>
        <dbReference type="ARBA" id="ARBA00008056"/>
    </source>
</evidence>
<gene>
    <name evidence="8" type="ORF">P3X46_014570</name>
</gene>
<dbReference type="Pfam" id="PF14226">
    <property type="entry name" value="DIOX_N"/>
    <property type="match status" value="1"/>
</dbReference>
<dbReference type="InterPro" id="IPR005123">
    <property type="entry name" value="Oxoglu/Fe-dep_dioxygenase_dom"/>
</dbReference>
<evidence type="ECO:0000313" key="8">
    <source>
        <dbReference type="EMBL" id="KAJ9171172.1"/>
    </source>
</evidence>